<dbReference type="eggNOG" id="COG0343">
    <property type="taxonomic scope" value="Bacteria"/>
</dbReference>
<dbReference type="PANTHER" id="PTHR46499">
    <property type="entry name" value="QUEUINE TRNA-RIBOSYLTRANSFERASE"/>
    <property type="match status" value="1"/>
</dbReference>
<dbReference type="InterPro" id="IPR004803">
    <property type="entry name" value="TGT"/>
</dbReference>
<dbReference type="InterPro" id="IPR002616">
    <property type="entry name" value="tRNA_ribo_trans-like"/>
</dbReference>
<dbReference type="AlphaFoldDB" id="G2JAK0"/>
<evidence type="ECO:0000313" key="6">
    <source>
        <dbReference type="Proteomes" id="UP000054051"/>
    </source>
</evidence>
<keyword evidence="1 5" id="KW-0328">Glycosyltransferase</keyword>
<keyword evidence="6" id="KW-1185">Reference proteome</keyword>
<gene>
    <name evidence="5" type="primary">tgt</name>
    <name evidence="5" type="ORF">CAGGBEG34_300002</name>
</gene>
<reference evidence="5 6" key="1">
    <citation type="submission" date="2011-08" db="EMBL/GenBank/DDBJ databases">
        <title>The genome of the obligate endobacterium of an arbuscular mycorrhizal fungus reveals an interphylum network of nutritional interactions.</title>
        <authorList>
            <person name="Ghignone S."/>
            <person name="Salvioli A."/>
            <person name="Anca I."/>
            <person name="Lumini E."/>
            <person name="Ortu G."/>
            <person name="Petiti L."/>
            <person name="Cruveiller S."/>
            <person name="Bianciotto V."/>
            <person name="Piffanelli P."/>
            <person name="Lanfranco L."/>
            <person name="Bonfante P."/>
        </authorList>
    </citation>
    <scope>NUCLEOTIDE SEQUENCE [LARGE SCALE GENOMIC DNA]</scope>
    <source>
        <strain evidence="5 6">BEG34</strain>
    </source>
</reference>
<dbReference type="RefSeq" id="WP_006682932.1">
    <property type="nucleotide sequence ID" value="NZ_CAFB01000048.1"/>
</dbReference>
<sequence>MNSHRLSEVNAFATEIIQRARHNHARVLKITTPHGEVLTPAFMPVGTRAFVNHLSPEDLAAAGSQIILGGNTYHMLVNPGMEVIRAGGGMHRFMGWDGPMLTDSGGFQVFSLTRAKHCRIDETGAHFKHPGTGQPIHMTPQRSIETQQMIGADIIMAFDDCVAESAGKEAIMAGMQRTHRWLMQAKEMHSRSPYSAYGHRQALFGIVQGGYFRELREQSAHFIIEADMDGIGIGGESIGPIPEQTCTVIDWVRPLLPERKVRYPMGVGLAPQDLIDVVAHGADIFDCVAPTRNARHGALYCGEWRVIDGWLRFESVEPKGRILIKKAQYAYDETPVMAGCTCQTCQRYSRAYLHFLFKQKAAFYYPLACIHNVHVMQETCARMRHLVIHQRDESGNQVIA</sequence>
<evidence type="ECO:0000256" key="3">
    <source>
        <dbReference type="ARBA" id="ARBA00022694"/>
    </source>
</evidence>
<dbReference type="InterPro" id="IPR050076">
    <property type="entry name" value="ArchSynthase1/Queuine_TRR"/>
</dbReference>
<accession>G2JAK0</accession>
<dbReference type="EMBL" id="CAFB01000048">
    <property type="protein sequence ID" value="CCD29802.1"/>
    <property type="molecule type" value="Genomic_DNA"/>
</dbReference>
<dbReference type="SUPFAM" id="SSF51713">
    <property type="entry name" value="tRNA-guanine transglycosylase"/>
    <property type="match status" value="1"/>
</dbReference>
<evidence type="ECO:0000313" key="5">
    <source>
        <dbReference type="EMBL" id="CCD29802.1"/>
    </source>
</evidence>
<evidence type="ECO:0000256" key="1">
    <source>
        <dbReference type="ARBA" id="ARBA00022676"/>
    </source>
</evidence>
<dbReference type="PANTHER" id="PTHR46499:SF1">
    <property type="entry name" value="QUEUINE TRNA-RIBOSYLTRANSFERASE"/>
    <property type="match status" value="1"/>
</dbReference>
<dbReference type="InterPro" id="IPR036511">
    <property type="entry name" value="TGT-like_sf"/>
</dbReference>
<dbReference type="Gene3D" id="3.20.20.105">
    <property type="entry name" value="Queuine tRNA-ribosyltransferase-like"/>
    <property type="match status" value="1"/>
</dbReference>
<dbReference type="Pfam" id="PF01702">
    <property type="entry name" value="TGT"/>
    <property type="match status" value="1"/>
</dbReference>
<dbReference type="GO" id="GO:0005829">
    <property type="term" value="C:cytosol"/>
    <property type="evidence" value="ECO:0007669"/>
    <property type="project" value="TreeGrafter"/>
</dbReference>
<proteinExistence type="predicted"/>
<keyword evidence="2 5" id="KW-0808">Transferase</keyword>
<protein>
    <submittedName>
        <fullName evidence="5">Queuine tRNA-ribosyltransferase (TRNA-guanine transglycosylase) (Guanine insertion enzyme)</fullName>
        <ecNumber evidence="5">2.4.2.29</ecNumber>
    </submittedName>
</protein>
<dbReference type="STRING" id="1070319.CAGGBEG34_300002"/>
<feature type="domain" description="tRNA-guanine(15) transglycosylase-like" evidence="4">
    <location>
        <begin position="24"/>
        <end position="387"/>
    </location>
</feature>
<dbReference type="Proteomes" id="UP000054051">
    <property type="component" value="Unassembled WGS sequence"/>
</dbReference>
<dbReference type="OrthoDB" id="9805417at2"/>
<name>G2JAK0_9BURK</name>
<dbReference type="NCBIfam" id="TIGR00449">
    <property type="entry name" value="tgt_general"/>
    <property type="match status" value="1"/>
</dbReference>
<dbReference type="GO" id="GO:0008479">
    <property type="term" value="F:tRNA-guanosine(34) queuine transglycosylase activity"/>
    <property type="evidence" value="ECO:0007669"/>
    <property type="project" value="InterPro"/>
</dbReference>
<evidence type="ECO:0000256" key="2">
    <source>
        <dbReference type="ARBA" id="ARBA00022679"/>
    </source>
</evidence>
<organism evidence="5 6">
    <name type="scientific">Candidatus Glomeribacter gigasporarum BEG34</name>
    <dbReference type="NCBI Taxonomy" id="1070319"/>
    <lineage>
        <taxon>Bacteria</taxon>
        <taxon>Pseudomonadati</taxon>
        <taxon>Pseudomonadota</taxon>
        <taxon>Betaproteobacteria</taxon>
        <taxon>Burkholderiales</taxon>
        <taxon>Burkholderiaceae</taxon>
        <taxon>Candidatus Glomeribacter</taxon>
    </lineage>
</organism>
<dbReference type="EC" id="2.4.2.29" evidence="5"/>
<comment type="caution">
    <text evidence="5">The sequence shown here is derived from an EMBL/GenBank/DDBJ whole genome shotgun (WGS) entry which is preliminary data.</text>
</comment>
<dbReference type="GO" id="GO:0008616">
    <property type="term" value="P:tRNA queuosine(34) biosynthetic process"/>
    <property type="evidence" value="ECO:0007669"/>
    <property type="project" value="TreeGrafter"/>
</dbReference>
<evidence type="ECO:0000259" key="4">
    <source>
        <dbReference type="Pfam" id="PF01702"/>
    </source>
</evidence>
<dbReference type="NCBIfam" id="TIGR00430">
    <property type="entry name" value="Q_tRNA_tgt"/>
    <property type="match status" value="1"/>
</dbReference>
<keyword evidence="3" id="KW-0819">tRNA processing</keyword>